<name>A0ABT4AYS3_9ACTN</name>
<evidence type="ECO:0000256" key="2">
    <source>
        <dbReference type="ARBA" id="ARBA00022840"/>
    </source>
</evidence>
<feature type="domain" description="Guanylate cyclase" evidence="3">
    <location>
        <begin position="38"/>
        <end position="174"/>
    </location>
</feature>
<dbReference type="Pfam" id="PF13424">
    <property type="entry name" value="TPR_12"/>
    <property type="match status" value="3"/>
</dbReference>
<dbReference type="Pfam" id="PF13191">
    <property type="entry name" value="AAA_16"/>
    <property type="match status" value="1"/>
</dbReference>
<evidence type="ECO:0000313" key="4">
    <source>
        <dbReference type="EMBL" id="MCY1139017.1"/>
    </source>
</evidence>
<dbReference type="InterPro" id="IPR029787">
    <property type="entry name" value="Nucleotide_cyclase"/>
</dbReference>
<dbReference type="PANTHER" id="PTHR16305:SF28">
    <property type="entry name" value="GUANYLATE CYCLASE DOMAIN-CONTAINING PROTEIN"/>
    <property type="match status" value="1"/>
</dbReference>
<evidence type="ECO:0000259" key="3">
    <source>
        <dbReference type="PROSITE" id="PS50125"/>
    </source>
</evidence>
<evidence type="ECO:0000256" key="1">
    <source>
        <dbReference type="ARBA" id="ARBA00022741"/>
    </source>
</evidence>
<dbReference type="InterPro" id="IPR001054">
    <property type="entry name" value="A/G_cyclase"/>
</dbReference>
<dbReference type="CDD" id="cd07302">
    <property type="entry name" value="CHD"/>
    <property type="match status" value="1"/>
</dbReference>
<dbReference type="RefSeq" id="WP_267563096.1">
    <property type="nucleotide sequence ID" value="NZ_JAPNTZ010000004.1"/>
</dbReference>
<keyword evidence="5" id="KW-1185">Reference proteome</keyword>
<dbReference type="SMART" id="SM00028">
    <property type="entry name" value="TPR"/>
    <property type="match status" value="7"/>
</dbReference>
<gene>
    <name evidence="4" type="ORF">OWR29_13490</name>
</gene>
<dbReference type="SMART" id="SM00044">
    <property type="entry name" value="CYCc"/>
    <property type="match status" value="1"/>
</dbReference>
<dbReference type="PROSITE" id="PS50125">
    <property type="entry name" value="GUANYLATE_CYCLASE_2"/>
    <property type="match status" value="2"/>
</dbReference>
<dbReference type="Pfam" id="PF00211">
    <property type="entry name" value="Guanylate_cyc"/>
    <property type="match status" value="1"/>
</dbReference>
<accession>A0ABT4AYS3</accession>
<dbReference type="InterPro" id="IPR019734">
    <property type="entry name" value="TPR_rpt"/>
</dbReference>
<dbReference type="SUPFAM" id="SSF52540">
    <property type="entry name" value="P-loop containing nucleoside triphosphate hydrolases"/>
    <property type="match status" value="1"/>
</dbReference>
<dbReference type="InterPro" id="IPR011990">
    <property type="entry name" value="TPR-like_helical_dom_sf"/>
</dbReference>
<keyword evidence="2" id="KW-0067">ATP-binding</keyword>
<sequence>MTELAATWRSYLPEHTLRLLLTAESVSNPPVTQRVEAVVLYADVVGFTALAESFAGSGSYGTEQLTRIINSWFAVTADAIAASGGSVVDFAGDALVGMFDYTPETAAAVARRAIRCARLIREATAEVPPVPTPDGARSLTIRVGLAGGPLLLMLLGDPETRLQHLIAGPALANAIDALHRADRGEIVVEPALLQVAGPLMMPDAPYAPPAPHTAELERLIEPFLHPAIRTRLRYGRHELVNEHRKVTTAFVLLPDLLIGEPSTVEALQNYLADGVKVIDRYGGHLRHLMADDKGTVLVAVFGTPVSHEDDEERALRCCLELLALPGGARSGGVTTGPVFCGEVGSDVRREYAVVGDAVNLAARLMQAAPSGHLLIDRSTFDRVRDLVTVEAPIEVTAKGKTAPVQAWAVQAVHETAPSSPLAVPDSGALVGRAAEMARIRRLVNEAVAGRGHIAWIHGEAGIGKSRLAAEACRMAGMLGFTGHGGSCRSHGTSSSYLVWRSIWRELLEIDPMLSLDDQRAALTERIARYDGTGQRAPLVAAVIDLPMPDNDLTVQLDQAGRDVLLRSTLLACLRERAARGPLVLLLEDCHWIDPASLSLLDLLAGRLAELPVLLVATSREPAPAGLTRAAHTIDVGLKQMTSADAQRLATLRLREQYGRDAEISDMLVTQIDEQARGNAFYIEELVAYLHGTAVNPADPAGLSALQLPDSLQRLVMARIDQLSEDEKAAIKVASVIGRRFQPPWIASVYPAAGSPAQIATHLGRLHTLDLTPRVAFDPEPEYEFKHPITQETAYQSITYDTRATLHERAGLMIEERYADRIAQYVDVLAHHYARTDRLDKQRIWFQAAGDRAKAIFANEAATHFYGRLLPLLPEAEQAALHIEIGTVHHLTGQWAEAEKHYRLAMRAAEATGRRDIVAAGQRQLGDLLMYTNSHAESVSWLERALDGFERLGDATGLSRTMDRMTFVLYRQGEYSEAIAMAHRHLAMATEAGDLPAMCAALNHLGLCLLNTGRPEEALDHLSRAFSTAEQAGDRHWMLHGANNLGWAFHRNANQAQAIASFRRALDVARDIGARPTAGITVGNMGEIYREEGDFARARTCAVYSLRVTVELRDWIPVVDQVTGLGAIAAAEGHLDEAQRLLERAISMSRALHAPYYLCESLHRLARLQLTAGRPAIAERLNSEALRVAEEHDERDTQVTAYILAVQLRIGTGELEPAFAARSLRKAAERWTEPHEVAALLDAAWQADPANDDARGRAAEIYEQLYERAPSLEYRNAYERLTGVRLPPGPPLPALPQWIVASTGPDLETLLQRIDSLVT</sequence>
<dbReference type="Gene3D" id="3.40.50.300">
    <property type="entry name" value="P-loop containing nucleotide triphosphate hydrolases"/>
    <property type="match status" value="1"/>
</dbReference>
<dbReference type="InterPro" id="IPR041664">
    <property type="entry name" value="AAA_16"/>
</dbReference>
<comment type="caution">
    <text evidence="4">The sequence shown here is derived from an EMBL/GenBank/DDBJ whole genome shotgun (WGS) entry which is preliminary data.</text>
</comment>
<dbReference type="Gene3D" id="1.25.40.10">
    <property type="entry name" value="Tetratricopeptide repeat domain"/>
    <property type="match status" value="2"/>
</dbReference>
<dbReference type="SUPFAM" id="SSF48452">
    <property type="entry name" value="TPR-like"/>
    <property type="match status" value="2"/>
</dbReference>
<dbReference type="PANTHER" id="PTHR16305">
    <property type="entry name" value="TESTICULAR SOLUBLE ADENYLYL CYCLASE"/>
    <property type="match status" value="1"/>
</dbReference>
<dbReference type="InterPro" id="IPR027417">
    <property type="entry name" value="P-loop_NTPase"/>
</dbReference>
<feature type="domain" description="Guanylate cyclase" evidence="3">
    <location>
        <begin position="332"/>
        <end position="365"/>
    </location>
</feature>
<dbReference type="Proteomes" id="UP001151002">
    <property type="component" value="Unassembled WGS sequence"/>
</dbReference>
<organism evidence="4 5">
    <name type="scientific">Paractinoplanes pyxinae</name>
    <dbReference type="NCBI Taxonomy" id="2997416"/>
    <lineage>
        <taxon>Bacteria</taxon>
        <taxon>Bacillati</taxon>
        <taxon>Actinomycetota</taxon>
        <taxon>Actinomycetes</taxon>
        <taxon>Micromonosporales</taxon>
        <taxon>Micromonosporaceae</taxon>
        <taxon>Paractinoplanes</taxon>
    </lineage>
</organism>
<dbReference type="SUPFAM" id="SSF55073">
    <property type="entry name" value="Nucleotide cyclase"/>
    <property type="match status" value="2"/>
</dbReference>
<dbReference type="EMBL" id="JAPNTZ010000004">
    <property type="protein sequence ID" value="MCY1139017.1"/>
    <property type="molecule type" value="Genomic_DNA"/>
</dbReference>
<protein>
    <submittedName>
        <fullName evidence="4">Tetratricopeptide repeat protein</fullName>
    </submittedName>
</protein>
<dbReference type="Gene3D" id="3.30.70.1230">
    <property type="entry name" value="Nucleotide cyclase"/>
    <property type="match status" value="2"/>
</dbReference>
<evidence type="ECO:0000313" key="5">
    <source>
        <dbReference type="Proteomes" id="UP001151002"/>
    </source>
</evidence>
<proteinExistence type="predicted"/>
<reference evidence="4" key="1">
    <citation type="submission" date="2022-11" db="EMBL/GenBank/DDBJ databases">
        <authorList>
            <person name="Somphong A."/>
            <person name="Phongsopitanun W."/>
        </authorList>
    </citation>
    <scope>NUCLEOTIDE SEQUENCE</scope>
    <source>
        <strain evidence="4">Pm04-4</strain>
    </source>
</reference>
<keyword evidence="1" id="KW-0547">Nucleotide-binding</keyword>